<keyword evidence="2 6" id="KW-0863">Zinc-finger</keyword>
<evidence type="ECO:0000256" key="1">
    <source>
        <dbReference type="ARBA" id="ARBA00022723"/>
    </source>
</evidence>
<dbReference type="PROSITE" id="PS50103">
    <property type="entry name" value="ZF_C3H1"/>
    <property type="match status" value="1"/>
</dbReference>
<comment type="caution">
    <text evidence="9">The sequence shown here is derived from an EMBL/GenBank/DDBJ whole genome shotgun (WGS) entry which is preliminary data.</text>
</comment>
<dbReference type="GO" id="GO:0008270">
    <property type="term" value="F:zinc ion binding"/>
    <property type="evidence" value="ECO:0007669"/>
    <property type="project" value="UniProtKB-KW"/>
</dbReference>
<feature type="region of interest" description="Disordered" evidence="7">
    <location>
        <begin position="83"/>
        <end position="285"/>
    </location>
</feature>
<dbReference type="OrthoDB" id="443401at2759"/>
<evidence type="ECO:0000259" key="8">
    <source>
        <dbReference type="PROSITE" id="PS50103"/>
    </source>
</evidence>
<accession>A0A8S4N8S3</accession>
<feature type="compositionally biased region" description="Basic and acidic residues" evidence="7">
    <location>
        <begin position="244"/>
        <end position="255"/>
    </location>
</feature>
<dbReference type="SMART" id="SM00356">
    <property type="entry name" value="ZnF_C3H1"/>
    <property type="match status" value="1"/>
</dbReference>
<dbReference type="Proteomes" id="UP000749559">
    <property type="component" value="Unassembled WGS sequence"/>
</dbReference>
<name>A0A8S4N8S3_OWEFU</name>
<dbReference type="SUPFAM" id="SSF90229">
    <property type="entry name" value="CCCH zinc finger"/>
    <property type="match status" value="1"/>
</dbReference>
<dbReference type="Gene3D" id="3.30.70.330">
    <property type="match status" value="2"/>
</dbReference>
<keyword evidence="10" id="KW-1185">Reference proteome</keyword>
<feature type="compositionally biased region" description="Basic residues" evidence="7">
    <location>
        <begin position="186"/>
        <end position="243"/>
    </location>
</feature>
<dbReference type="PANTHER" id="PTHR14398:SF0">
    <property type="entry name" value="ZINC FINGER PROTEIN SWM"/>
    <property type="match status" value="1"/>
</dbReference>
<feature type="region of interest" description="Disordered" evidence="7">
    <location>
        <begin position="317"/>
        <end position="535"/>
    </location>
</feature>
<feature type="region of interest" description="Disordered" evidence="7">
    <location>
        <begin position="612"/>
        <end position="663"/>
    </location>
</feature>
<evidence type="ECO:0000256" key="2">
    <source>
        <dbReference type="ARBA" id="ARBA00022771"/>
    </source>
</evidence>
<dbReference type="CDD" id="cd12257">
    <property type="entry name" value="RRM1_RBM26_like"/>
    <property type="match status" value="1"/>
</dbReference>
<dbReference type="GO" id="GO:0003723">
    <property type="term" value="F:RNA binding"/>
    <property type="evidence" value="ECO:0007669"/>
    <property type="project" value="UniProtKB-KW"/>
</dbReference>
<comment type="function">
    <text evidence="5">May be involved in the turnover of nuclear polyadenylated (pA+) RNA.</text>
</comment>
<feature type="compositionally biased region" description="Pro residues" evidence="7">
    <location>
        <begin position="324"/>
        <end position="377"/>
    </location>
</feature>
<dbReference type="SMART" id="SM00360">
    <property type="entry name" value="RRM"/>
    <property type="match status" value="2"/>
</dbReference>
<dbReference type="GO" id="GO:0005634">
    <property type="term" value="C:nucleus"/>
    <property type="evidence" value="ECO:0007669"/>
    <property type="project" value="TreeGrafter"/>
</dbReference>
<protein>
    <recommendedName>
        <fullName evidence="8">C3H1-type domain-containing protein</fullName>
    </recommendedName>
</protein>
<dbReference type="InterPro" id="IPR000571">
    <property type="entry name" value="Znf_CCCH"/>
</dbReference>
<dbReference type="InterPro" id="IPR002483">
    <property type="entry name" value="PWI_dom"/>
</dbReference>
<feature type="compositionally biased region" description="Polar residues" evidence="7">
    <location>
        <begin position="642"/>
        <end position="663"/>
    </location>
</feature>
<sequence>MIIEEPEQFKGWLTKVLTPICDADPAALAKYIVALVKKEKPEDDLKELCKEQLDVFLQDKTEEFVSTLFVSLGDKSYLKADLAPVSTDGKENSKAPAQQTDTKKRTKSDEDRHVRVKEVPDDRDRDPRRRRSRSRSRSPRDGRRRFTERPSVKDRLGPAPTVPPPPSLHNHPPPPRDRYPHDGNFRGRRRTRSRSRSRSLSPRPRHRSWDRRPRSRSRSWSRSRSFSRSRSRSRSRSPRRRSYSPRDDYRVRKAPADSTPSPRTDFRHHSPGPWRPPPPRRQRCRDYDEKGFCMRGDLCQFDHGVDPVIVEDVNLPKVLSFPGGPNPPTGPPGPPRGPPGPPRGPPGPPRGPPPPGAVRHPGPPPPRGPPAGMPGPPHGMEGPVMPRPPLPGGPGGPPPMQPQPRPPMEGYQGERYNPEAPHPQGPPPFWQGGPGGPRGPPPERPPHPGHPPHMMIPPRQRDLVTITPVDNGAPPQHPHGQQHHQQQHQQHQHQQEQQQQQGVKRPYHNNVDRQPPAKRPNMENKGGYKKAPFDPTNCTLEVRKIPSGFNNIAKLNEHFGKFGIITNLQVSYEGDSEGALVTYASNGQAAAAYRCPDPVFNNRFIKVFWHNKDQESNNSGPKQESHKSVKDRLGIPPPHKLQLNNTKVQKPTSTGTVSLTPTGNLTKTVINQSALHTEQPQQVQTHTHSTAAPVPVNPKRKVLPSKYDLQKMEVMKKQLEIQKQKQLLLGKQLQQQKMLISKLETNKNLTTEEKNAIMKTIKTVADSIEKLKTEATVTPLQSAAPSIPAVPHHPHGNKSHHEPVSPTDAQKEILDTELELMTQQSTGADTTDLRQKLNSLKKEAASLGLISRGGGRGRGRGRGYMRGGRGRGYGRGGGFHTIDRRSKQLSVTGFNVEDKEELEGHFSAFGQLESVVHLDEGTRAIISFATRQQAEEAMCNGSRFGSSGLVMSWFKPGAAPNPPPQRRKSSIDATALLEEDVKDTEDHAEAEDLADEEDDILDEDLLLGGEEDDEDDEDRGWKR</sequence>
<dbReference type="InterPro" id="IPR000504">
    <property type="entry name" value="RRM_dom"/>
</dbReference>
<feature type="compositionally biased region" description="Basic and acidic residues" evidence="7">
    <location>
        <begin position="138"/>
        <end position="156"/>
    </location>
</feature>
<dbReference type="InterPro" id="IPR035979">
    <property type="entry name" value="RBD_domain_sf"/>
</dbReference>
<feature type="compositionally biased region" description="Pro residues" evidence="7">
    <location>
        <begin position="160"/>
        <end position="173"/>
    </location>
</feature>
<keyword evidence="4" id="KW-0694">RNA-binding</keyword>
<dbReference type="PANTHER" id="PTHR14398">
    <property type="entry name" value="RNA RECOGNITION RRM/RNP DOMAIN"/>
    <property type="match status" value="1"/>
</dbReference>
<dbReference type="Pfam" id="PF00642">
    <property type="entry name" value="zf-CCCH"/>
    <property type="match status" value="1"/>
</dbReference>
<feature type="compositionally biased region" description="Pro residues" evidence="7">
    <location>
        <begin position="437"/>
        <end position="455"/>
    </location>
</feature>
<dbReference type="Pfam" id="PF01480">
    <property type="entry name" value="PWI"/>
    <property type="match status" value="1"/>
</dbReference>
<evidence type="ECO:0000313" key="9">
    <source>
        <dbReference type="EMBL" id="CAH1777382.1"/>
    </source>
</evidence>
<keyword evidence="3 6" id="KW-0862">Zinc</keyword>
<feature type="region of interest" description="Disordered" evidence="7">
    <location>
        <begin position="850"/>
        <end position="881"/>
    </location>
</feature>
<feature type="compositionally biased region" description="Pro residues" evidence="7">
    <location>
        <begin position="420"/>
        <end position="429"/>
    </location>
</feature>
<proteinExistence type="predicted"/>
<keyword evidence="1 6" id="KW-0479">Metal-binding</keyword>
<evidence type="ECO:0000256" key="7">
    <source>
        <dbReference type="SAM" id="MobiDB-lite"/>
    </source>
</evidence>
<dbReference type="AlphaFoldDB" id="A0A8S4N8S3"/>
<feature type="compositionally biased region" description="Basic and acidic residues" evidence="7">
    <location>
        <begin position="623"/>
        <end position="633"/>
    </location>
</feature>
<feature type="compositionally biased region" description="Gly residues" evidence="7">
    <location>
        <begin position="864"/>
        <end position="879"/>
    </location>
</feature>
<organism evidence="9 10">
    <name type="scientific">Owenia fusiformis</name>
    <name type="common">Polychaete worm</name>
    <dbReference type="NCBI Taxonomy" id="6347"/>
    <lineage>
        <taxon>Eukaryota</taxon>
        <taxon>Metazoa</taxon>
        <taxon>Spiralia</taxon>
        <taxon>Lophotrochozoa</taxon>
        <taxon>Annelida</taxon>
        <taxon>Polychaeta</taxon>
        <taxon>Sedentaria</taxon>
        <taxon>Canalipalpata</taxon>
        <taxon>Sabellida</taxon>
        <taxon>Oweniida</taxon>
        <taxon>Oweniidae</taxon>
        <taxon>Owenia</taxon>
    </lineage>
</organism>
<dbReference type="FunFam" id="3.30.70.330:FF:000208">
    <property type="entry name" value="RNA-binding protein 27 isoform X2"/>
    <property type="match status" value="1"/>
</dbReference>
<dbReference type="InterPro" id="IPR036855">
    <property type="entry name" value="Znf_CCCH_sf"/>
</dbReference>
<feature type="zinc finger region" description="C3H1-type" evidence="6">
    <location>
        <begin position="278"/>
        <end position="306"/>
    </location>
</feature>
<evidence type="ECO:0000313" key="10">
    <source>
        <dbReference type="Proteomes" id="UP000749559"/>
    </source>
</evidence>
<feature type="region of interest" description="Disordered" evidence="7">
    <location>
        <begin position="979"/>
        <end position="1023"/>
    </location>
</feature>
<dbReference type="EMBL" id="CAIIXF020000002">
    <property type="protein sequence ID" value="CAH1777382.1"/>
    <property type="molecule type" value="Genomic_DNA"/>
</dbReference>
<feature type="compositionally biased region" description="Pro residues" evidence="7">
    <location>
        <begin position="385"/>
        <end position="407"/>
    </location>
</feature>
<dbReference type="InterPro" id="IPR045137">
    <property type="entry name" value="RBM26/27"/>
</dbReference>
<evidence type="ECO:0000256" key="6">
    <source>
        <dbReference type="PROSITE-ProRule" id="PRU00723"/>
    </source>
</evidence>
<evidence type="ECO:0000256" key="3">
    <source>
        <dbReference type="ARBA" id="ARBA00022833"/>
    </source>
</evidence>
<feature type="compositionally biased region" description="Basic and acidic residues" evidence="7">
    <location>
        <begin position="174"/>
        <end position="185"/>
    </location>
</feature>
<dbReference type="InterPro" id="IPR012677">
    <property type="entry name" value="Nucleotide-bd_a/b_plait_sf"/>
</dbReference>
<gene>
    <name evidence="9" type="ORF">OFUS_LOCUS4434</name>
</gene>
<feature type="compositionally biased region" description="Basic and acidic residues" evidence="7">
    <location>
        <begin position="101"/>
        <end position="127"/>
    </location>
</feature>
<feature type="compositionally biased region" description="Basic residues" evidence="7">
    <location>
        <begin position="128"/>
        <end position="137"/>
    </location>
</feature>
<dbReference type="SUPFAM" id="SSF54928">
    <property type="entry name" value="RNA-binding domain, RBD"/>
    <property type="match status" value="1"/>
</dbReference>
<feature type="region of interest" description="Disordered" evidence="7">
    <location>
        <begin position="780"/>
        <end position="807"/>
    </location>
</feature>
<evidence type="ECO:0000256" key="4">
    <source>
        <dbReference type="ARBA" id="ARBA00022884"/>
    </source>
</evidence>
<evidence type="ECO:0000256" key="5">
    <source>
        <dbReference type="ARBA" id="ARBA00043866"/>
    </source>
</evidence>
<reference evidence="9" key="1">
    <citation type="submission" date="2022-03" db="EMBL/GenBank/DDBJ databases">
        <authorList>
            <person name="Martin C."/>
        </authorList>
    </citation>
    <scope>NUCLEOTIDE SEQUENCE</scope>
</reference>
<feature type="domain" description="C3H1-type" evidence="8">
    <location>
        <begin position="278"/>
        <end position="306"/>
    </location>
</feature>